<keyword evidence="12" id="KW-1185">Reference proteome</keyword>
<evidence type="ECO:0000313" key="11">
    <source>
        <dbReference type="EMBL" id="MBI1625426.1"/>
    </source>
</evidence>
<evidence type="ECO:0000256" key="5">
    <source>
        <dbReference type="ARBA" id="ARBA00023015"/>
    </source>
</evidence>
<dbReference type="GO" id="GO:0005524">
    <property type="term" value="F:ATP binding"/>
    <property type="evidence" value="ECO:0007669"/>
    <property type="project" value="UniProtKB-KW"/>
</dbReference>
<dbReference type="FunFam" id="3.40.50.300:FF:000006">
    <property type="entry name" value="DNA-binding transcriptional regulator NtrC"/>
    <property type="match status" value="1"/>
</dbReference>
<dbReference type="GO" id="GO:0043565">
    <property type="term" value="F:sequence-specific DNA binding"/>
    <property type="evidence" value="ECO:0007669"/>
    <property type="project" value="InterPro"/>
</dbReference>
<dbReference type="AlphaFoldDB" id="A0A843B1W1"/>
<dbReference type="PRINTS" id="PR01590">
    <property type="entry name" value="HTHFIS"/>
</dbReference>
<dbReference type="CDD" id="cd00009">
    <property type="entry name" value="AAA"/>
    <property type="match status" value="1"/>
</dbReference>
<dbReference type="EMBL" id="JABBCQ020000010">
    <property type="protein sequence ID" value="MBI1625426.1"/>
    <property type="molecule type" value="Genomic_DNA"/>
</dbReference>
<dbReference type="InterPro" id="IPR025662">
    <property type="entry name" value="Sigma_54_int_dom_ATP-bd_1"/>
</dbReference>
<dbReference type="PROSITE" id="PS00676">
    <property type="entry name" value="SIGMA54_INTERACT_2"/>
    <property type="match status" value="1"/>
</dbReference>
<sequence length="441" mass="48442">MNHTLQVLIVEDDADVAMACEQTLRLEGMECSCVATAELAQQRLSAGFAGVVVSDIRLPQMSGLELLGVIHAMDAELPVILITGHGDISMAVQAMKDGAADFLEKPFAPERLVKTVSRALERRRLVLEVRSLRQQLQNRDVVQHQLLGQSLPMQQLRRTVQSLAASEADVLVWGETGTGKERVARSLHEASRRKSGNFVAVNCGGLPETLFDSEMFGSEAGAFTGAGKKRIGKIEYASGGTLFLDEIESMPMAMQIKLLRVLQERVLERLGSNASIALDCRVIAATKVDLLELSRQGLFRADLYYRLNVVTVTLPTLRERREDIPRLFEYFALQAAGRHQRPVAELTPQRLQTLMAHGWPGNVRELRNMAERMTLGIEMGLGEAVAGPDSQSSLSATVESIERALIAEALRAHDGNLSRTAAALNTPKSTLHDKIRKYDLG</sequence>
<dbReference type="PANTHER" id="PTHR32071">
    <property type="entry name" value="TRANSCRIPTIONAL REGULATORY PROTEIN"/>
    <property type="match status" value="1"/>
</dbReference>
<protein>
    <submittedName>
        <fullName evidence="11">Sigma-54-dependent Fis family transcriptional regulator</fullName>
    </submittedName>
</protein>
<dbReference type="Gene3D" id="3.40.50.300">
    <property type="entry name" value="P-loop containing nucleotide triphosphate hydrolases"/>
    <property type="match status" value="1"/>
</dbReference>
<evidence type="ECO:0000256" key="6">
    <source>
        <dbReference type="ARBA" id="ARBA00023125"/>
    </source>
</evidence>
<evidence type="ECO:0000256" key="3">
    <source>
        <dbReference type="ARBA" id="ARBA00022840"/>
    </source>
</evidence>
<dbReference type="Pfam" id="PF02954">
    <property type="entry name" value="HTH_8"/>
    <property type="match status" value="1"/>
</dbReference>
<dbReference type="InterPro" id="IPR025944">
    <property type="entry name" value="Sigma_54_int_dom_CS"/>
</dbReference>
<dbReference type="Gene3D" id="3.40.50.2300">
    <property type="match status" value="1"/>
</dbReference>
<dbReference type="PROSITE" id="PS50110">
    <property type="entry name" value="RESPONSE_REGULATORY"/>
    <property type="match status" value="1"/>
</dbReference>
<dbReference type="FunFam" id="3.40.50.2300:FF:000018">
    <property type="entry name" value="DNA-binding transcriptional regulator NtrC"/>
    <property type="match status" value="1"/>
</dbReference>
<keyword evidence="2" id="KW-0547">Nucleotide-binding</keyword>
<comment type="caution">
    <text evidence="11">The sequence shown here is derived from an EMBL/GenBank/DDBJ whole genome shotgun (WGS) entry which is preliminary data.</text>
</comment>
<dbReference type="InterPro" id="IPR009057">
    <property type="entry name" value="Homeodomain-like_sf"/>
</dbReference>
<evidence type="ECO:0000256" key="4">
    <source>
        <dbReference type="ARBA" id="ARBA00023012"/>
    </source>
</evidence>
<dbReference type="Pfam" id="PF25601">
    <property type="entry name" value="AAA_lid_14"/>
    <property type="match status" value="1"/>
</dbReference>
<dbReference type="GO" id="GO:0006355">
    <property type="term" value="P:regulation of DNA-templated transcription"/>
    <property type="evidence" value="ECO:0007669"/>
    <property type="project" value="InterPro"/>
</dbReference>
<dbReference type="Proteomes" id="UP000530032">
    <property type="component" value="Unassembled WGS sequence"/>
</dbReference>
<dbReference type="PROSITE" id="PS00688">
    <property type="entry name" value="SIGMA54_INTERACT_3"/>
    <property type="match status" value="1"/>
</dbReference>
<evidence type="ECO:0000256" key="7">
    <source>
        <dbReference type="ARBA" id="ARBA00023163"/>
    </source>
</evidence>
<dbReference type="Pfam" id="PF00158">
    <property type="entry name" value="Sigma54_activat"/>
    <property type="match status" value="1"/>
</dbReference>
<dbReference type="GO" id="GO:0000160">
    <property type="term" value="P:phosphorelay signal transduction system"/>
    <property type="evidence" value="ECO:0007669"/>
    <property type="project" value="UniProtKB-KW"/>
</dbReference>
<dbReference type="Gene3D" id="1.10.10.60">
    <property type="entry name" value="Homeodomain-like"/>
    <property type="match status" value="1"/>
</dbReference>
<keyword evidence="1 8" id="KW-0597">Phosphoprotein</keyword>
<dbReference type="InterPro" id="IPR001789">
    <property type="entry name" value="Sig_transdc_resp-reg_receiver"/>
</dbReference>
<dbReference type="PANTHER" id="PTHR32071:SF57">
    <property type="entry name" value="C4-DICARBOXYLATE TRANSPORT TRANSCRIPTIONAL REGULATORY PROTEIN DCTD"/>
    <property type="match status" value="1"/>
</dbReference>
<dbReference type="InterPro" id="IPR003593">
    <property type="entry name" value="AAA+_ATPase"/>
</dbReference>
<proteinExistence type="predicted"/>
<evidence type="ECO:0000259" key="10">
    <source>
        <dbReference type="PROSITE" id="PS50110"/>
    </source>
</evidence>
<keyword evidence="5" id="KW-0805">Transcription regulation</keyword>
<dbReference type="SUPFAM" id="SSF52540">
    <property type="entry name" value="P-loop containing nucleoside triphosphate hydrolases"/>
    <property type="match status" value="1"/>
</dbReference>
<keyword evidence="3" id="KW-0067">ATP-binding</keyword>
<evidence type="ECO:0000313" key="12">
    <source>
        <dbReference type="Proteomes" id="UP000530032"/>
    </source>
</evidence>
<reference evidence="11" key="1">
    <citation type="submission" date="2020-12" db="EMBL/GenBank/DDBJ databases">
        <title>Comamonas sp. nov., isolated from stream water.</title>
        <authorList>
            <person name="Park K.-H."/>
        </authorList>
    </citation>
    <scope>NUCLEOTIDE SEQUENCE</scope>
    <source>
        <strain evidence="11">EJ-4</strain>
    </source>
</reference>
<evidence type="ECO:0000256" key="8">
    <source>
        <dbReference type="PROSITE-ProRule" id="PRU00169"/>
    </source>
</evidence>
<name>A0A843B1W1_9BURK</name>
<feature type="domain" description="Response regulatory" evidence="10">
    <location>
        <begin position="6"/>
        <end position="120"/>
    </location>
</feature>
<gene>
    <name evidence="11" type="ORF">HF327_013055</name>
</gene>
<keyword evidence="7" id="KW-0804">Transcription</keyword>
<dbReference type="RefSeq" id="WP_198460586.1">
    <property type="nucleotide sequence ID" value="NZ_JABBCQ020000010.1"/>
</dbReference>
<feature type="domain" description="Sigma-54 factor interaction" evidence="9">
    <location>
        <begin position="146"/>
        <end position="375"/>
    </location>
</feature>
<dbReference type="Gene3D" id="1.10.8.60">
    <property type="match status" value="1"/>
</dbReference>
<evidence type="ECO:0000256" key="1">
    <source>
        <dbReference type="ARBA" id="ARBA00022553"/>
    </source>
</evidence>
<dbReference type="InterPro" id="IPR002078">
    <property type="entry name" value="Sigma_54_int"/>
</dbReference>
<dbReference type="SUPFAM" id="SSF52172">
    <property type="entry name" value="CheY-like"/>
    <property type="match status" value="1"/>
</dbReference>
<organism evidence="11 12">
    <name type="scientific">Comamonas suwonensis</name>
    <dbReference type="NCBI Taxonomy" id="2606214"/>
    <lineage>
        <taxon>Bacteria</taxon>
        <taxon>Pseudomonadati</taxon>
        <taxon>Pseudomonadota</taxon>
        <taxon>Betaproteobacteria</taxon>
        <taxon>Burkholderiales</taxon>
        <taxon>Comamonadaceae</taxon>
        <taxon>Comamonas</taxon>
    </lineage>
</organism>
<dbReference type="PROSITE" id="PS00675">
    <property type="entry name" value="SIGMA54_INTERACT_1"/>
    <property type="match status" value="1"/>
</dbReference>
<dbReference type="Pfam" id="PF00072">
    <property type="entry name" value="Response_reg"/>
    <property type="match status" value="1"/>
</dbReference>
<evidence type="ECO:0000259" key="9">
    <source>
        <dbReference type="PROSITE" id="PS50045"/>
    </source>
</evidence>
<dbReference type="CDD" id="cd17549">
    <property type="entry name" value="REC_DctD-like"/>
    <property type="match status" value="1"/>
</dbReference>
<dbReference type="InterPro" id="IPR002197">
    <property type="entry name" value="HTH_Fis"/>
</dbReference>
<keyword evidence="4" id="KW-0902">Two-component regulatory system</keyword>
<dbReference type="SMART" id="SM00448">
    <property type="entry name" value="REC"/>
    <property type="match status" value="1"/>
</dbReference>
<evidence type="ECO:0000256" key="2">
    <source>
        <dbReference type="ARBA" id="ARBA00022741"/>
    </source>
</evidence>
<dbReference type="InterPro" id="IPR025943">
    <property type="entry name" value="Sigma_54_int_dom_ATP-bd_2"/>
</dbReference>
<dbReference type="InterPro" id="IPR011006">
    <property type="entry name" value="CheY-like_superfamily"/>
</dbReference>
<keyword evidence="6" id="KW-0238">DNA-binding</keyword>
<dbReference type="PROSITE" id="PS50045">
    <property type="entry name" value="SIGMA54_INTERACT_4"/>
    <property type="match status" value="1"/>
</dbReference>
<feature type="modified residue" description="4-aspartylphosphate" evidence="8">
    <location>
        <position position="55"/>
    </location>
</feature>
<accession>A0A843B1W1</accession>
<dbReference type="SUPFAM" id="SSF46689">
    <property type="entry name" value="Homeodomain-like"/>
    <property type="match status" value="1"/>
</dbReference>
<dbReference type="InterPro" id="IPR058031">
    <property type="entry name" value="AAA_lid_NorR"/>
</dbReference>
<dbReference type="SMART" id="SM00382">
    <property type="entry name" value="AAA"/>
    <property type="match status" value="1"/>
</dbReference>
<dbReference type="InterPro" id="IPR027417">
    <property type="entry name" value="P-loop_NTPase"/>
</dbReference>